<dbReference type="KEGG" id="snq:CP978_31875"/>
<sequence length="194" mass="21389">MRTRVRGWRWRHNPLRRRSDVVEAWTSLFLTALLCAGAPLAGTAAGWSSYDRAHAVQVTQRAERRQVPAVLLQNAPAAVPSPQSSRQPLYGVKVRWTEPGKGTRTTVAQVPAGSRSGERVEVWLDAGGRGVTPPATDAMVWQHAATTGVWAAGGVAGSVLLARAVIGRVAERHRMAEWEDEWARTEPEWRRRMA</sequence>
<reference evidence="1 3" key="2">
    <citation type="journal article" date="2016" name="Appl. Microbiol. Biotechnol.">
        <title>Exploiting the genome sequence of Streptomyces nodosus for enhanced antibiotic production.</title>
        <authorList>
            <person name="Sweeney P."/>
            <person name="Murphy C.D."/>
            <person name="Caffrey P."/>
        </authorList>
    </citation>
    <scope>NUCLEOTIDE SEQUENCE [LARGE SCALE GENOMIC DNA]</scope>
    <source>
        <strain evidence="1 3">ATCC 14899</strain>
    </source>
</reference>
<keyword evidence="3" id="KW-1185">Reference proteome</keyword>
<accession>A0A0B5DV17</accession>
<dbReference type="PANTHER" id="PTHR42305">
    <property type="entry name" value="MEMBRANE PROTEIN RV1733C-RELATED"/>
    <property type="match status" value="1"/>
</dbReference>
<reference evidence="3" key="1">
    <citation type="submission" date="2014-09" db="EMBL/GenBank/DDBJ databases">
        <title>Sequence of the Streptomyces nodosus genome.</title>
        <authorList>
            <person name="Sweeney P."/>
            <person name="Stephens N."/>
            <person name="Murphy C."/>
            <person name="Caffrey P."/>
        </authorList>
    </citation>
    <scope>NUCLEOTIDE SEQUENCE [LARGE SCALE GENOMIC DNA]</scope>
    <source>
        <strain evidence="3">ATCC 14899</strain>
    </source>
</reference>
<evidence type="ECO:0000313" key="1">
    <source>
        <dbReference type="EMBL" id="AJE44032.1"/>
    </source>
</evidence>
<dbReference type="Proteomes" id="UP000031526">
    <property type="component" value="Chromosome"/>
</dbReference>
<reference evidence="2 4" key="3">
    <citation type="submission" date="2017-09" db="EMBL/GenBank/DDBJ databases">
        <title>Streptomyces genome completion.</title>
        <authorList>
            <person name="Lee N."/>
            <person name="Cho B.-K."/>
        </authorList>
    </citation>
    <scope>NUCLEOTIDE SEQUENCE [LARGE SCALE GENOMIC DNA]</scope>
    <source>
        <strain evidence="2 4">ATCC 14899</strain>
    </source>
</reference>
<gene>
    <name evidence="2" type="ORF">CP978_31875</name>
    <name evidence="1" type="ORF">SNOD_31585</name>
</gene>
<evidence type="ECO:0000313" key="3">
    <source>
        <dbReference type="Proteomes" id="UP000031526"/>
    </source>
</evidence>
<dbReference type="RefSeq" id="WP_043446745.1">
    <property type="nucleotide sequence ID" value="NZ_CP009313.1"/>
</dbReference>
<dbReference type="OrthoDB" id="5190748at2"/>
<evidence type="ECO:0000313" key="4">
    <source>
        <dbReference type="Proteomes" id="UP000325763"/>
    </source>
</evidence>
<dbReference type="Proteomes" id="UP000325763">
    <property type="component" value="Chromosome"/>
</dbReference>
<protein>
    <submittedName>
        <fullName evidence="1">Membrane protein</fullName>
    </submittedName>
</protein>
<dbReference type="STRING" id="40318.SNOD_31585"/>
<dbReference type="AlphaFoldDB" id="A0A0B5DV17"/>
<dbReference type="InterPro" id="IPR039708">
    <property type="entry name" value="MT1774/Rv1733c-like"/>
</dbReference>
<evidence type="ECO:0000313" key="2">
    <source>
        <dbReference type="EMBL" id="QEV42526.1"/>
    </source>
</evidence>
<organism evidence="1 3">
    <name type="scientific">Streptomyces nodosus</name>
    <dbReference type="NCBI Taxonomy" id="40318"/>
    <lineage>
        <taxon>Bacteria</taxon>
        <taxon>Bacillati</taxon>
        <taxon>Actinomycetota</taxon>
        <taxon>Actinomycetes</taxon>
        <taxon>Kitasatosporales</taxon>
        <taxon>Streptomycetaceae</taxon>
        <taxon>Streptomyces</taxon>
    </lineage>
</organism>
<proteinExistence type="predicted"/>
<dbReference type="HOGENOM" id="CLU_084215_2_1_11"/>
<dbReference type="EMBL" id="CP023747">
    <property type="protein sequence ID" value="QEV42526.1"/>
    <property type="molecule type" value="Genomic_DNA"/>
</dbReference>
<dbReference type="EMBL" id="CP009313">
    <property type="protein sequence ID" value="AJE44032.1"/>
    <property type="molecule type" value="Genomic_DNA"/>
</dbReference>
<dbReference type="PANTHER" id="PTHR42305:SF1">
    <property type="entry name" value="MEMBRANE PROTEIN RV1733C-RELATED"/>
    <property type="match status" value="1"/>
</dbReference>
<name>A0A0B5DV17_9ACTN</name>